<reference evidence="2 3" key="1">
    <citation type="submission" date="2019-02" db="EMBL/GenBank/DDBJ databases">
        <title>Deep-cultivation of Planctomycetes and their phenomic and genomic characterization uncovers novel biology.</title>
        <authorList>
            <person name="Wiegand S."/>
            <person name="Jogler M."/>
            <person name="Boedeker C."/>
            <person name="Pinto D."/>
            <person name="Vollmers J."/>
            <person name="Rivas-Marin E."/>
            <person name="Kohn T."/>
            <person name="Peeters S.H."/>
            <person name="Heuer A."/>
            <person name="Rast P."/>
            <person name="Oberbeckmann S."/>
            <person name="Bunk B."/>
            <person name="Jeske O."/>
            <person name="Meyerdierks A."/>
            <person name="Storesund J.E."/>
            <person name="Kallscheuer N."/>
            <person name="Luecker S."/>
            <person name="Lage O.M."/>
            <person name="Pohl T."/>
            <person name="Merkel B.J."/>
            <person name="Hornburger P."/>
            <person name="Mueller R.-W."/>
            <person name="Bruemmer F."/>
            <person name="Labrenz M."/>
            <person name="Spormann A.M."/>
            <person name="Op den Camp H."/>
            <person name="Overmann J."/>
            <person name="Amann R."/>
            <person name="Jetten M.S.M."/>
            <person name="Mascher T."/>
            <person name="Medema M.H."/>
            <person name="Devos D.P."/>
            <person name="Kaster A.-K."/>
            <person name="Ovreas L."/>
            <person name="Rohde M."/>
            <person name="Galperin M.Y."/>
            <person name="Jogler C."/>
        </authorList>
    </citation>
    <scope>NUCLEOTIDE SEQUENCE [LARGE SCALE GENOMIC DNA]</scope>
    <source>
        <strain evidence="2 3">CA12</strain>
    </source>
</reference>
<dbReference type="KEGG" id="acaf:CA12_27360"/>
<evidence type="ECO:0000313" key="2">
    <source>
        <dbReference type="EMBL" id="QDT16630.1"/>
    </source>
</evidence>
<feature type="region of interest" description="Disordered" evidence="1">
    <location>
        <begin position="1"/>
        <end position="35"/>
    </location>
</feature>
<dbReference type="InterPro" id="IPR043504">
    <property type="entry name" value="Peptidase_S1_PA_chymotrypsin"/>
</dbReference>
<accession>A0A517PB90</accession>
<proteinExistence type="predicted"/>
<evidence type="ECO:0008006" key="4">
    <source>
        <dbReference type="Google" id="ProtNLM"/>
    </source>
</evidence>
<dbReference type="Gene3D" id="2.40.10.10">
    <property type="entry name" value="Trypsin-like serine proteases"/>
    <property type="match status" value="1"/>
</dbReference>
<dbReference type="Proteomes" id="UP000318741">
    <property type="component" value="Chromosome"/>
</dbReference>
<organism evidence="2 3">
    <name type="scientific">Alienimonas californiensis</name>
    <dbReference type="NCBI Taxonomy" id="2527989"/>
    <lineage>
        <taxon>Bacteria</taxon>
        <taxon>Pseudomonadati</taxon>
        <taxon>Planctomycetota</taxon>
        <taxon>Planctomycetia</taxon>
        <taxon>Planctomycetales</taxon>
        <taxon>Planctomycetaceae</taxon>
        <taxon>Alienimonas</taxon>
    </lineage>
</organism>
<evidence type="ECO:0000313" key="3">
    <source>
        <dbReference type="Proteomes" id="UP000318741"/>
    </source>
</evidence>
<name>A0A517PB90_9PLAN</name>
<keyword evidence="3" id="KW-1185">Reference proteome</keyword>
<protein>
    <recommendedName>
        <fullName evidence="4">Serine protease</fullName>
    </recommendedName>
</protein>
<dbReference type="EMBL" id="CP036265">
    <property type="protein sequence ID" value="QDT16630.1"/>
    <property type="molecule type" value="Genomic_DNA"/>
</dbReference>
<sequence length="79" mass="9083">MRRFSGNDPRLQEFFRQQQAPEANQPRRRMRTPDRVQQDCGVAINMSGPILTNSHVANGADEVVLRARGRPRVHRHPTP</sequence>
<gene>
    <name evidence="2" type="ORF">CA12_27360</name>
</gene>
<evidence type="ECO:0000256" key="1">
    <source>
        <dbReference type="SAM" id="MobiDB-lite"/>
    </source>
</evidence>
<dbReference type="AlphaFoldDB" id="A0A517PB90"/>